<dbReference type="PANTHER" id="PTHR12231">
    <property type="entry name" value="CTX-RELATED TYPE I TRANSMEMBRANE PROTEIN"/>
    <property type="match status" value="1"/>
</dbReference>
<name>A0A2J7QZ80_9NEOP</name>
<feature type="domain" description="Ig-like" evidence="4">
    <location>
        <begin position="85"/>
        <end position="178"/>
    </location>
</feature>
<keyword evidence="6" id="KW-1185">Reference proteome</keyword>
<gene>
    <name evidence="5" type="ORF">B7P43_G06730</name>
</gene>
<reference evidence="5 6" key="1">
    <citation type="submission" date="2017-12" db="EMBL/GenBank/DDBJ databases">
        <title>Hemimetabolous genomes reveal molecular basis of termite eusociality.</title>
        <authorList>
            <person name="Harrison M.C."/>
            <person name="Jongepier E."/>
            <person name="Robertson H.M."/>
            <person name="Arning N."/>
            <person name="Bitard-Feildel T."/>
            <person name="Chao H."/>
            <person name="Childers C.P."/>
            <person name="Dinh H."/>
            <person name="Doddapaneni H."/>
            <person name="Dugan S."/>
            <person name="Gowin J."/>
            <person name="Greiner C."/>
            <person name="Han Y."/>
            <person name="Hu H."/>
            <person name="Hughes D.S.T."/>
            <person name="Huylmans A.-K."/>
            <person name="Kemena C."/>
            <person name="Kremer L.P.M."/>
            <person name="Lee S.L."/>
            <person name="Lopez-Ezquerra A."/>
            <person name="Mallet L."/>
            <person name="Monroy-Kuhn J.M."/>
            <person name="Moser A."/>
            <person name="Murali S.C."/>
            <person name="Muzny D.M."/>
            <person name="Otani S."/>
            <person name="Piulachs M.-D."/>
            <person name="Poelchau M."/>
            <person name="Qu J."/>
            <person name="Schaub F."/>
            <person name="Wada-Katsumata A."/>
            <person name="Worley K.C."/>
            <person name="Xie Q."/>
            <person name="Ylla G."/>
            <person name="Poulsen M."/>
            <person name="Gibbs R.A."/>
            <person name="Schal C."/>
            <person name="Richards S."/>
            <person name="Belles X."/>
            <person name="Korb J."/>
            <person name="Bornberg-Bauer E."/>
        </authorList>
    </citation>
    <scope>NUCLEOTIDE SEQUENCE [LARGE SCALE GENOMIC DNA]</scope>
    <source>
        <tissue evidence="5">Whole body</tissue>
    </source>
</reference>
<dbReference type="PANTHER" id="PTHR12231:SF105">
    <property type="entry name" value="LACHESIN-LIKE PROTEIN"/>
    <property type="match status" value="1"/>
</dbReference>
<dbReference type="AlphaFoldDB" id="A0A2J7QZ80"/>
<evidence type="ECO:0000259" key="4">
    <source>
        <dbReference type="PROSITE" id="PS50835"/>
    </source>
</evidence>
<dbReference type="InterPro" id="IPR013783">
    <property type="entry name" value="Ig-like_fold"/>
</dbReference>
<evidence type="ECO:0000313" key="5">
    <source>
        <dbReference type="EMBL" id="PNF33875.1"/>
    </source>
</evidence>
<dbReference type="InterPro" id="IPR051170">
    <property type="entry name" value="Neural/epithelial_adhesion"/>
</dbReference>
<evidence type="ECO:0000256" key="1">
    <source>
        <dbReference type="ARBA" id="ARBA00022737"/>
    </source>
</evidence>
<dbReference type="EMBL" id="NEVH01009073">
    <property type="protein sequence ID" value="PNF33875.1"/>
    <property type="molecule type" value="Genomic_DNA"/>
</dbReference>
<dbReference type="PROSITE" id="PS50835">
    <property type="entry name" value="IG_LIKE"/>
    <property type="match status" value="1"/>
</dbReference>
<keyword evidence="1" id="KW-0677">Repeat</keyword>
<dbReference type="InterPro" id="IPR003599">
    <property type="entry name" value="Ig_sub"/>
</dbReference>
<dbReference type="GO" id="GO:0043005">
    <property type="term" value="C:neuron projection"/>
    <property type="evidence" value="ECO:0007669"/>
    <property type="project" value="TreeGrafter"/>
</dbReference>
<proteinExistence type="predicted"/>
<comment type="caution">
    <text evidence="5">The sequence shown here is derived from an EMBL/GenBank/DDBJ whole genome shotgun (WGS) entry which is preliminary data.</text>
</comment>
<evidence type="ECO:0000256" key="3">
    <source>
        <dbReference type="ARBA" id="ARBA00023319"/>
    </source>
</evidence>
<dbReference type="Pfam" id="PF07679">
    <property type="entry name" value="I-set"/>
    <property type="match status" value="1"/>
</dbReference>
<accession>A0A2J7QZ80</accession>
<keyword evidence="2" id="KW-1015">Disulfide bond</keyword>
<protein>
    <recommendedName>
        <fullName evidence="4">Ig-like domain-containing protein</fullName>
    </recommendedName>
</protein>
<dbReference type="SUPFAM" id="SSF48726">
    <property type="entry name" value="Immunoglobulin"/>
    <property type="match status" value="2"/>
</dbReference>
<sequence length="288" mass="32557">MRNACRILVGKPEGRRPLGRPRPNWVDNIKMDLRKKGWDEDTFSGDTLTLLKLDRKQMGAYLCIASNDVPPAVSKRITLNVNFAPVVKVLNQLLGAPLGTNVSLECHVEAFPNTINYWVKNRGEMLLDGAKHSIVENRTSYKVHLKLTVNQLSRRDLGVYMCVSTNSLGHADGTVRLYEIKVATQIPVESTENQVATVSDPRARLQSFGWEIMEHATHSPDLAPSDYHMFGPLKKFRSGQRFISDDDAKTAVRRCFRPQPAEFYNSGISKLVVRWDKCLNRGSDYVEK</sequence>
<dbReference type="InterPro" id="IPR013098">
    <property type="entry name" value="Ig_I-set"/>
</dbReference>
<dbReference type="Proteomes" id="UP000235965">
    <property type="component" value="Unassembled WGS sequence"/>
</dbReference>
<dbReference type="OrthoDB" id="10012075at2759"/>
<dbReference type="GO" id="GO:0003676">
    <property type="term" value="F:nucleic acid binding"/>
    <property type="evidence" value="ECO:0007669"/>
    <property type="project" value="InterPro"/>
</dbReference>
<dbReference type="SMART" id="SM00409">
    <property type="entry name" value="IG"/>
    <property type="match status" value="1"/>
</dbReference>
<dbReference type="InterPro" id="IPR007110">
    <property type="entry name" value="Ig-like_dom"/>
</dbReference>
<dbReference type="InterPro" id="IPR036397">
    <property type="entry name" value="RNaseH_sf"/>
</dbReference>
<organism evidence="5 6">
    <name type="scientific">Cryptotermes secundus</name>
    <dbReference type="NCBI Taxonomy" id="105785"/>
    <lineage>
        <taxon>Eukaryota</taxon>
        <taxon>Metazoa</taxon>
        <taxon>Ecdysozoa</taxon>
        <taxon>Arthropoda</taxon>
        <taxon>Hexapoda</taxon>
        <taxon>Insecta</taxon>
        <taxon>Pterygota</taxon>
        <taxon>Neoptera</taxon>
        <taxon>Polyneoptera</taxon>
        <taxon>Dictyoptera</taxon>
        <taxon>Blattodea</taxon>
        <taxon>Blattoidea</taxon>
        <taxon>Termitoidae</taxon>
        <taxon>Kalotermitidae</taxon>
        <taxon>Cryptotermitinae</taxon>
        <taxon>Cryptotermes</taxon>
    </lineage>
</organism>
<evidence type="ECO:0000256" key="2">
    <source>
        <dbReference type="ARBA" id="ARBA00023157"/>
    </source>
</evidence>
<dbReference type="Gene3D" id="2.60.40.10">
    <property type="entry name" value="Immunoglobulins"/>
    <property type="match status" value="2"/>
</dbReference>
<dbReference type="InterPro" id="IPR036179">
    <property type="entry name" value="Ig-like_dom_sf"/>
</dbReference>
<evidence type="ECO:0000313" key="6">
    <source>
        <dbReference type="Proteomes" id="UP000235965"/>
    </source>
</evidence>
<dbReference type="STRING" id="105785.A0A2J7QZ80"/>
<dbReference type="InParanoid" id="A0A2J7QZ80"/>
<keyword evidence="3" id="KW-0393">Immunoglobulin domain</keyword>
<dbReference type="Gene3D" id="3.30.420.10">
    <property type="entry name" value="Ribonuclease H-like superfamily/Ribonuclease H"/>
    <property type="match status" value="1"/>
</dbReference>